<name>A0A0B7IJD2_9FLAO</name>
<gene>
    <name evidence="1" type="ORF">CCAND93_1010001</name>
</gene>
<protein>
    <recommendedName>
        <fullName evidence="3">Restriction endonuclease domain-containing protein</fullName>
    </recommendedName>
</protein>
<evidence type="ECO:0000313" key="2">
    <source>
        <dbReference type="Proteomes" id="UP000038200"/>
    </source>
</evidence>
<evidence type="ECO:0000313" key="1">
    <source>
        <dbReference type="EMBL" id="CEN50097.1"/>
    </source>
</evidence>
<sequence>MEEYWIVNPTDENILVNVLEDGKYRILKPVVDEYITSVKFPELKIHTSDIF</sequence>
<dbReference type="EMBL" id="CDOL01000004">
    <property type="protein sequence ID" value="CEN50097.1"/>
    <property type="molecule type" value="Genomic_DNA"/>
</dbReference>
<accession>A0A0B7IJD2</accession>
<proteinExistence type="predicted"/>
<dbReference type="Proteomes" id="UP000038200">
    <property type="component" value="Unassembled WGS sequence"/>
</dbReference>
<evidence type="ECO:0008006" key="3">
    <source>
        <dbReference type="Google" id="ProtNLM"/>
    </source>
</evidence>
<organism evidence="1 2">
    <name type="scientific">Capnocytophaga canis</name>
    <dbReference type="NCBI Taxonomy" id="1848903"/>
    <lineage>
        <taxon>Bacteria</taxon>
        <taxon>Pseudomonadati</taxon>
        <taxon>Bacteroidota</taxon>
        <taxon>Flavobacteriia</taxon>
        <taxon>Flavobacteriales</taxon>
        <taxon>Flavobacteriaceae</taxon>
        <taxon>Capnocytophaga</taxon>
    </lineage>
</organism>
<reference evidence="1 2" key="1">
    <citation type="submission" date="2015-01" db="EMBL/GenBank/DDBJ databases">
        <authorList>
            <person name="Xiang T."/>
            <person name="Song Y."/>
            <person name="Huang L."/>
            <person name="Wang B."/>
            <person name="Wu P."/>
        </authorList>
    </citation>
    <scope>NUCLEOTIDE SEQUENCE [LARGE SCALE GENOMIC DNA]</scope>
    <source>
        <strain evidence="1 2">CcD93</strain>
    </source>
</reference>
<dbReference type="AlphaFoldDB" id="A0A0B7IJD2"/>